<dbReference type="EMBL" id="CP109071">
    <property type="protein sequence ID" value="WSA34546.1"/>
    <property type="molecule type" value="Genomic_DNA"/>
</dbReference>
<dbReference type="RefSeq" id="WP_326564552.1">
    <property type="nucleotide sequence ID" value="NZ_CP109071.1"/>
</dbReference>
<sequence length="117" mass="12953">MADLFSQADLEAYLRQGTLDTEPVVRVQRVVSGWLRSATTLTEWPDPIPDDLFGWGLELAAIVYSNPEGLASEAVGATSSTWDRGRRAEILRAAREAYPAVASGPLFSFPEPDWSWR</sequence>
<reference evidence="1 2" key="1">
    <citation type="submission" date="2022-10" db="EMBL/GenBank/DDBJ databases">
        <title>The complete genomes of actinobacterial strains from the NBC collection.</title>
        <authorList>
            <person name="Joergensen T.S."/>
            <person name="Alvarez Arevalo M."/>
            <person name="Sterndorff E.B."/>
            <person name="Faurdal D."/>
            <person name="Vuksanovic O."/>
            <person name="Mourched A.-S."/>
            <person name="Charusanti P."/>
            <person name="Shaw S."/>
            <person name="Blin K."/>
            <person name="Weber T."/>
        </authorList>
    </citation>
    <scope>NUCLEOTIDE SEQUENCE [LARGE SCALE GENOMIC DNA]</scope>
    <source>
        <strain evidence="1 2">NBC 01809</strain>
    </source>
</reference>
<gene>
    <name evidence="1" type="ORF">OIE14_11130</name>
</gene>
<dbReference type="Proteomes" id="UP001334804">
    <property type="component" value="Chromosome"/>
</dbReference>
<protein>
    <submittedName>
        <fullName evidence="1">Uncharacterized protein</fullName>
    </submittedName>
</protein>
<organism evidence="1 2">
    <name type="scientific">Micromonospora peucetia</name>
    <dbReference type="NCBI Taxonomy" id="47871"/>
    <lineage>
        <taxon>Bacteria</taxon>
        <taxon>Bacillati</taxon>
        <taxon>Actinomycetota</taxon>
        <taxon>Actinomycetes</taxon>
        <taxon>Micromonosporales</taxon>
        <taxon>Micromonosporaceae</taxon>
        <taxon>Micromonospora</taxon>
    </lineage>
</organism>
<keyword evidence="2" id="KW-1185">Reference proteome</keyword>
<evidence type="ECO:0000313" key="1">
    <source>
        <dbReference type="EMBL" id="WSA34546.1"/>
    </source>
</evidence>
<accession>A0ABZ1EJX8</accession>
<evidence type="ECO:0000313" key="2">
    <source>
        <dbReference type="Proteomes" id="UP001334804"/>
    </source>
</evidence>
<name>A0ABZ1EJX8_9ACTN</name>
<proteinExistence type="predicted"/>